<sequence length="72" mass="8076">MILPSQGLSVSFYDRRKDEEVANGEVVRIRTTLAGRYPGWRAEVAAIDITLNTGYIVTIPRELIKELLEVTA</sequence>
<protein>
    <submittedName>
        <fullName evidence="1">Uncharacterized protein</fullName>
    </submittedName>
</protein>
<accession>A0A0F9JLF0</accession>
<proteinExistence type="predicted"/>
<comment type="caution">
    <text evidence="1">The sequence shown here is derived from an EMBL/GenBank/DDBJ whole genome shotgun (WGS) entry which is preliminary data.</text>
</comment>
<reference evidence="1" key="1">
    <citation type="journal article" date="2015" name="Nature">
        <title>Complex archaea that bridge the gap between prokaryotes and eukaryotes.</title>
        <authorList>
            <person name="Spang A."/>
            <person name="Saw J.H."/>
            <person name="Jorgensen S.L."/>
            <person name="Zaremba-Niedzwiedzka K."/>
            <person name="Martijn J."/>
            <person name="Lind A.E."/>
            <person name="van Eijk R."/>
            <person name="Schleper C."/>
            <person name="Guy L."/>
            <person name="Ettema T.J."/>
        </authorList>
    </citation>
    <scope>NUCLEOTIDE SEQUENCE</scope>
</reference>
<dbReference type="EMBL" id="LAZR01009813">
    <property type="protein sequence ID" value="KKM70463.1"/>
    <property type="molecule type" value="Genomic_DNA"/>
</dbReference>
<evidence type="ECO:0000313" key="1">
    <source>
        <dbReference type="EMBL" id="KKM70463.1"/>
    </source>
</evidence>
<name>A0A0F9JLF0_9ZZZZ</name>
<dbReference type="AlphaFoldDB" id="A0A0F9JLF0"/>
<gene>
    <name evidence="1" type="ORF">LCGC14_1440450</name>
</gene>
<organism evidence="1">
    <name type="scientific">marine sediment metagenome</name>
    <dbReference type="NCBI Taxonomy" id="412755"/>
    <lineage>
        <taxon>unclassified sequences</taxon>
        <taxon>metagenomes</taxon>
        <taxon>ecological metagenomes</taxon>
    </lineage>
</organism>